<reference evidence="2" key="1">
    <citation type="submission" date="2023-03" db="EMBL/GenBank/DDBJ databases">
        <authorList>
            <person name="Steffen K."/>
            <person name="Cardenas P."/>
        </authorList>
    </citation>
    <scope>NUCLEOTIDE SEQUENCE</scope>
</reference>
<dbReference type="Proteomes" id="UP001174909">
    <property type="component" value="Unassembled WGS sequence"/>
</dbReference>
<comment type="caution">
    <text evidence="2">The sequence shown here is derived from an EMBL/GenBank/DDBJ whole genome shotgun (WGS) entry which is preliminary data.</text>
</comment>
<evidence type="ECO:0000256" key="1">
    <source>
        <dbReference type="SAM" id="Phobius"/>
    </source>
</evidence>
<gene>
    <name evidence="2" type="ORF">GBAR_LOCUS6025</name>
</gene>
<sequence length="70" mass="8129">MKKGRYHQCQFTKTGSTSHVLWLWRLQSEAVQDHLFCSFTSDMDRNVVYSVSVLCLVTYCILYGNACKKC</sequence>
<keyword evidence="3" id="KW-1185">Reference proteome</keyword>
<dbReference type="EMBL" id="CASHTH010000902">
    <property type="protein sequence ID" value="CAI8008847.1"/>
    <property type="molecule type" value="Genomic_DNA"/>
</dbReference>
<organism evidence="2 3">
    <name type="scientific">Geodia barretti</name>
    <name type="common">Barrett's horny sponge</name>
    <dbReference type="NCBI Taxonomy" id="519541"/>
    <lineage>
        <taxon>Eukaryota</taxon>
        <taxon>Metazoa</taxon>
        <taxon>Porifera</taxon>
        <taxon>Demospongiae</taxon>
        <taxon>Heteroscleromorpha</taxon>
        <taxon>Tetractinellida</taxon>
        <taxon>Astrophorina</taxon>
        <taxon>Geodiidae</taxon>
        <taxon>Geodia</taxon>
    </lineage>
</organism>
<evidence type="ECO:0000313" key="2">
    <source>
        <dbReference type="EMBL" id="CAI8008847.1"/>
    </source>
</evidence>
<evidence type="ECO:0000313" key="3">
    <source>
        <dbReference type="Proteomes" id="UP001174909"/>
    </source>
</evidence>
<feature type="transmembrane region" description="Helical" evidence="1">
    <location>
        <begin position="47"/>
        <end position="66"/>
    </location>
</feature>
<protein>
    <submittedName>
        <fullName evidence="2">Uncharacterized protein</fullName>
    </submittedName>
</protein>
<name>A0AA35WD24_GEOBA</name>
<keyword evidence="1" id="KW-0812">Transmembrane</keyword>
<keyword evidence="1" id="KW-0472">Membrane</keyword>
<proteinExistence type="predicted"/>
<accession>A0AA35WD24</accession>
<keyword evidence="1" id="KW-1133">Transmembrane helix</keyword>
<dbReference type="AlphaFoldDB" id="A0AA35WD24"/>